<evidence type="ECO:0000256" key="7">
    <source>
        <dbReference type="SAM" id="Phobius"/>
    </source>
</evidence>
<evidence type="ECO:0000256" key="1">
    <source>
        <dbReference type="ARBA" id="ARBA00004141"/>
    </source>
</evidence>
<comment type="caution">
    <text evidence="8">The sequence shown here is derived from an EMBL/GenBank/DDBJ whole genome shotgun (WGS) entry which is preliminary data.</text>
</comment>
<evidence type="ECO:0000313" key="9">
    <source>
        <dbReference type="Proteomes" id="UP001634394"/>
    </source>
</evidence>
<dbReference type="Proteomes" id="UP001634394">
    <property type="component" value="Unassembled WGS sequence"/>
</dbReference>
<feature type="transmembrane region" description="Helical" evidence="7">
    <location>
        <begin position="75"/>
        <end position="97"/>
    </location>
</feature>
<keyword evidence="5 7" id="KW-0472">Membrane</keyword>
<feature type="transmembrane region" description="Helical" evidence="7">
    <location>
        <begin position="166"/>
        <end position="188"/>
    </location>
</feature>
<evidence type="ECO:0000256" key="5">
    <source>
        <dbReference type="ARBA" id="ARBA00023136"/>
    </source>
</evidence>
<protein>
    <recommendedName>
        <fullName evidence="10">EI24</fullName>
    </recommendedName>
</protein>
<organism evidence="8 9">
    <name type="scientific">Sinanodonta woodiana</name>
    <name type="common">Chinese pond mussel</name>
    <name type="synonym">Anodonta woodiana</name>
    <dbReference type="NCBI Taxonomy" id="1069815"/>
    <lineage>
        <taxon>Eukaryota</taxon>
        <taxon>Metazoa</taxon>
        <taxon>Spiralia</taxon>
        <taxon>Lophotrochozoa</taxon>
        <taxon>Mollusca</taxon>
        <taxon>Bivalvia</taxon>
        <taxon>Autobranchia</taxon>
        <taxon>Heteroconchia</taxon>
        <taxon>Palaeoheterodonta</taxon>
        <taxon>Unionida</taxon>
        <taxon>Unionoidea</taxon>
        <taxon>Unionidae</taxon>
        <taxon>Unioninae</taxon>
        <taxon>Sinanodonta</taxon>
    </lineage>
</organism>
<dbReference type="AlphaFoldDB" id="A0ABD3XJN0"/>
<feature type="compositionally biased region" description="Polar residues" evidence="6">
    <location>
        <begin position="320"/>
        <end position="340"/>
    </location>
</feature>
<dbReference type="InterPro" id="IPR059112">
    <property type="entry name" value="CysZ/EI24"/>
</dbReference>
<name>A0ABD3XJN0_SINWO</name>
<dbReference type="PANTHER" id="PTHR21389">
    <property type="entry name" value="P53 INDUCED PROTEIN"/>
    <property type="match status" value="1"/>
</dbReference>
<feature type="transmembrane region" description="Helical" evidence="7">
    <location>
        <begin position="200"/>
        <end position="220"/>
    </location>
</feature>
<evidence type="ECO:0000256" key="3">
    <source>
        <dbReference type="ARBA" id="ARBA00022692"/>
    </source>
</evidence>
<feature type="transmembrane region" description="Helical" evidence="7">
    <location>
        <begin position="117"/>
        <end position="140"/>
    </location>
</feature>
<gene>
    <name evidence="8" type="ORF">ACJMK2_025847</name>
</gene>
<keyword evidence="9" id="KW-1185">Reference proteome</keyword>
<comment type="subcellular location">
    <subcellularLocation>
        <location evidence="1">Membrane</location>
        <topology evidence="1">Multi-pass membrane protein</topology>
    </subcellularLocation>
</comment>
<keyword evidence="4 7" id="KW-1133">Transmembrane helix</keyword>
<reference evidence="8 9" key="1">
    <citation type="submission" date="2024-11" db="EMBL/GenBank/DDBJ databases">
        <title>Chromosome-level genome assembly of the freshwater bivalve Anodonta woodiana.</title>
        <authorList>
            <person name="Chen X."/>
        </authorList>
    </citation>
    <scope>NUCLEOTIDE SEQUENCE [LARGE SCALE GENOMIC DNA]</scope>
    <source>
        <strain evidence="8">MN2024</strain>
        <tissue evidence="8">Gills</tissue>
    </source>
</reference>
<keyword evidence="3 7" id="KW-0812">Transmembrane</keyword>
<comment type="similarity">
    <text evidence="2">Belongs to the EI24 family.</text>
</comment>
<dbReference type="EMBL" id="JBJQND010000002">
    <property type="protein sequence ID" value="KAL3885811.1"/>
    <property type="molecule type" value="Genomic_DNA"/>
</dbReference>
<feature type="region of interest" description="Disordered" evidence="6">
    <location>
        <begin position="318"/>
        <end position="340"/>
    </location>
</feature>
<sequence length="340" mass="38628">MSNTFQHICLGIVNGFRDNVLGALKVYKMDAKTETEPTKKSEEELTTLARRRAVKKPSKEKENSKERAPRITQRIFLCCAWNGGIFWMSILLFNSVLLPGLQWLTILLAGHSSSVMVWGWIGPVLSWVFSALWILPLFVLTKVVNNFWFQDIADAAYRKSRGRPQLPNISVFIADMVFSLLMQSLFLMQGMIAHFLPIPAVGQVIGVLHMCLLYSLYSFEYKWINMGLEVHQRVSIIEMKWPYFCGFGLPMAILTSLPSSFVVSGCVFSILFPLSIVSANEADENNHRLDYYQLKLFGPVIRISNALFNHSFKGQRSRRSVTTDASNRHGQTSETSTSKR</sequence>
<dbReference type="Pfam" id="PF07264">
    <property type="entry name" value="EI24"/>
    <property type="match status" value="1"/>
</dbReference>
<feature type="transmembrane region" description="Helical" evidence="7">
    <location>
        <begin position="241"/>
        <end position="271"/>
    </location>
</feature>
<proteinExistence type="inferred from homology"/>
<evidence type="ECO:0000256" key="6">
    <source>
        <dbReference type="SAM" id="MobiDB-lite"/>
    </source>
</evidence>
<evidence type="ECO:0000313" key="8">
    <source>
        <dbReference type="EMBL" id="KAL3885811.1"/>
    </source>
</evidence>
<evidence type="ECO:0000256" key="4">
    <source>
        <dbReference type="ARBA" id="ARBA00022989"/>
    </source>
</evidence>
<accession>A0ABD3XJN0</accession>
<evidence type="ECO:0008006" key="10">
    <source>
        <dbReference type="Google" id="ProtNLM"/>
    </source>
</evidence>
<dbReference type="GO" id="GO:0016020">
    <property type="term" value="C:membrane"/>
    <property type="evidence" value="ECO:0007669"/>
    <property type="project" value="UniProtKB-SubCell"/>
</dbReference>
<dbReference type="PANTHER" id="PTHR21389:SF0">
    <property type="entry name" value="ETOPOSIDE-INDUCED PROTEIN 2.4 HOMOLOG"/>
    <property type="match status" value="1"/>
</dbReference>
<evidence type="ECO:0000256" key="2">
    <source>
        <dbReference type="ARBA" id="ARBA00010970"/>
    </source>
</evidence>